<evidence type="ECO:0000313" key="1">
    <source>
        <dbReference type="EMBL" id="WAU86906.1"/>
    </source>
</evidence>
<name>A0A9E9L7X0_BETPL</name>
<sequence>MGTLLNLQQLSDGDKIGQDIYLRLAIDERQSTKVLTLCRRHKFGLFTLSRHGGMIHELAPYKSSILGIFRANASMTETTSQWSNCTSQWSMVKLYLGGTFKLD</sequence>
<organism evidence="1">
    <name type="scientific">Betula platyphylla</name>
    <name type="common">Asian white birch</name>
    <dbReference type="NCBI Taxonomy" id="78630"/>
    <lineage>
        <taxon>Eukaryota</taxon>
        <taxon>Viridiplantae</taxon>
        <taxon>Streptophyta</taxon>
        <taxon>Embryophyta</taxon>
        <taxon>Tracheophyta</taxon>
        <taxon>Spermatophyta</taxon>
        <taxon>Magnoliopsida</taxon>
        <taxon>eudicotyledons</taxon>
        <taxon>Gunneridae</taxon>
        <taxon>Pentapetalae</taxon>
        <taxon>rosids</taxon>
        <taxon>fabids</taxon>
        <taxon>Fagales</taxon>
        <taxon>Betulaceae</taxon>
        <taxon>Betula</taxon>
    </lineage>
</organism>
<dbReference type="AlphaFoldDB" id="A0A9E9L7X0"/>
<dbReference type="EMBL" id="OL546157">
    <property type="protein sequence ID" value="WAU86906.1"/>
    <property type="molecule type" value="mRNA"/>
</dbReference>
<protein>
    <submittedName>
        <fullName evidence="1">Birch protein</fullName>
    </submittedName>
</protein>
<proteinExistence type="evidence at transcript level"/>
<reference evidence="1" key="1">
    <citation type="submission" date="2021-11" db="EMBL/GenBank/DDBJ databases">
        <authorList>
            <person name="Zhang Y."/>
            <person name="Ren M."/>
            <person name="Zhang X."/>
            <person name="Zhou X."/>
            <person name="Yang J."/>
        </authorList>
    </citation>
    <scope>NUCLEOTIDE SEQUENCE</scope>
</reference>
<accession>A0A9E9L7X0</accession>